<dbReference type="Proteomes" id="UP000070401">
    <property type="component" value="Unassembled WGS sequence"/>
</dbReference>
<dbReference type="PATRIC" id="fig|851.8.peg.1123"/>
<dbReference type="EMBL" id="LRPY01000106">
    <property type="protein sequence ID" value="KXA21632.1"/>
    <property type="molecule type" value="Genomic_DNA"/>
</dbReference>
<feature type="non-terminal residue" evidence="1">
    <location>
        <position position="121"/>
    </location>
</feature>
<keyword evidence="2" id="KW-1185">Reference proteome</keyword>
<sequence>MKEVLKDIKLGQIIGIYHFEDSCFTVGKILKISSKYLFLLFEKEEYKNFKIITTIDNKESMAYDLFYYENYLIFSEKEEFYDISKINIISKNKIENISDIEIKLDIKKENFYELCQNTRDF</sequence>
<dbReference type="AlphaFoldDB" id="A0A133NZE6"/>
<protein>
    <submittedName>
        <fullName evidence="1">Uncharacterized protein</fullName>
    </submittedName>
</protein>
<evidence type="ECO:0000313" key="1">
    <source>
        <dbReference type="EMBL" id="KXA21632.1"/>
    </source>
</evidence>
<proteinExistence type="predicted"/>
<gene>
    <name evidence="1" type="ORF">HMPREF3221_01122</name>
</gene>
<reference evidence="2" key="1">
    <citation type="submission" date="2016-01" db="EMBL/GenBank/DDBJ databases">
        <authorList>
            <person name="Mitreva M."/>
            <person name="Pepin K.H."/>
            <person name="Mihindukulasuriya K.A."/>
            <person name="Fulton R."/>
            <person name="Fronick C."/>
            <person name="O'Laughlin M."/>
            <person name="Miner T."/>
            <person name="Herter B."/>
            <person name="Rosa B.A."/>
            <person name="Cordes M."/>
            <person name="Tomlinson C."/>
            <person name="Wollam A."/>
            <person name="Palsikar V.B."/>
            <person name="Mardis E.R."/>
            <person name="Wilson R.K."/>
        </authorList>
    </citation>
    <scope>NUCLEOTIDE SEQUENCE [LARGE SCALE GENOMIC DNA]</scope>
    <source>
        <strain evidence="2">MJR7757B</strain>
    </source>
</reference>
<evidence type="ECO:0000313" key="2">
    <source>
        <dbReference type="Proteomes" id="UP000070401"/>
    </source>
</evidence>
<organism evidence="1 2">
    <name type="scientific">Fusobacterium nucleatum</name>
    <dbReference type="NCBI Taxonomy" id="851"/>
    <lineage>
        <taxon>Bacteria</taxon>
        <taxon>Fusobacteriati</taxon>
        <taxon>Fusobacteriota</taxon>
        <taxon>Fusobacteriia</taxon>
        <taxon>Fusobacteriales</taxon>
        <taxon>Fusobacteriaceae</taxon>
        <taxon>Fusobacterium</taxon>
    </lineage>
</organism>
<accession>A0A133NZE6</accession>
<comment type="caution">
    <text evidence="1">The sequence shown here is derived from an EMBL/GenBank/DDBJ whole genome shotgun (WGS) entry which is preliminary data.</text>
</comment>
<name>A0A133NZE6_FUSNU</name>